<accession>A0ABY6Z5E1</accession>
<protein>
    <submittedName>
        <fullName evidence="2">Uncharacterized protein</fullName>
    </submittedName>
</protein>
<keyword evidence="3" id="KW-1185">Reference proteome</keyword>
<keyword evidence="1" id="KW-1133">Transmembrane helix</keyword>
<evidence type="ECO:0000313" key="3">
    <source>
        <dbReference type="Proteomes" id="UP001164803"/>
    </source>
</evidence>
<keyword evidence="1" id="KW-0812">Transmembrane</keyword>
<reference evidence="2" key="1">
    <citation type="submission" date="2022-08" db="EMBL/GenBank/DDBJ databases">
        <title>Alicyclobacillus dauci DSM2870, complete genome.</title>
        <authorList>
            <person name="Wang Q."/>
            <person name="Cai R."/>
            <person name="Wang Z."/>
        </authorList>
    </citation>
    <scope>NUCLEOTIDE SEQUENCE</scope>
    <source>
        <strain evidence="2">DSM 28700</strain>
    </source>
</reference>
<name>A0ABY6Z5E1_9BACL</name>
<proteinExistence type="predicted"/>
<evidence type="ECO:0000313" key="2">
    <source>
        <dbReference type="EMBL" id="WAH38108.1"/>
    </source>
</evidence>
<sequence length="155" mass="17804">MWWRTLDMIEAASIVSSIGTLAIAISSIYQMRRNQRDSFFPILSVDAVRMDCPNHVTIRLRNYGTGPALNVQMILRSHHAHHRPEISHEGLAQSVIHVATNESKEFDLIAPIPAPTQTSLILRYQCIRHRHFQGNIPFKNFLDTKPTYHDEAYTE</sequence>
<dbReference type="EMBL" id="CP104064">
    <property type="protein sequence ID" value="WAH38108.1"/>
    <property type="molecule type" value="Genomic_DNA"/>
</dbReference>
<evidence type="ECO:0000256" key="1">
    <source>
        <dbReference type="SAM" id="Phobius"/>
    </source>
</evidence>
<feature type="transmembrane region" description="Helical" evidence="1">
    <location>
        <begin position="12"/>
        <end position="29"/>
    </location>
</feature>
<keyword evidence="1" id="KW-0472">Membrane</keyword>
<organism evidence="2 3">
    <name type="scientific">Alicyclobacillus dauci</name>
    <dbReference type="NCBI Taxonomy" id="1475485"/>
    <lineage>
        <taxon>Bacteria</taxon>
        <taxon>Bacillati</taxon>
        <taxon>Bacillota</taxon>
        <taxon>Bacilli</taxon>
        <taxon>Bacillales</taxon>
        <taxon>Alicyclobacillaceae</taxon>
        <taxon>Alicyclobacillus</taxon>
    </lineage>
</organism>
<dbReference type="Proteomes" id="UP001164803">
    <property type="component" value="Chromosome"/>
</dbReference>
<gene>
    <name evidence="2" type="ORF">NZD86_06360</name>
</gene>
<dbReference type="RefSeq" id="WP_268045666.1">
    <property type="nucleotide sequence ID" value="NZ_CP104064.1"/>
</dbReference>